<keyword evidence="3" id="KW-0547">Nucleotide-binding</keyword>
<keyword evidence="4" id="KW-1185">Reference proteome</keyword>
<keyword evidence="3" id="KW-0067">ATP-binding</keyword>
<proteinExistence type="inferred from homology"/>
<dbReference type="InterPro" id="IPR027417">
    <property type="entry name" value="P-loop_NTPase"/>
</dbReference>
<dbReference type="Pfam" id="PF00005">
    <property type="entry name" value="ABC_tran"/>
    <property type="match status" value="1"/>
</dbReference>
<gene>
    <name evidence="3" type="ORF">JCM19239_2824</name>
</gene>
<evidence type="ECO:0000259" key="2">
    <source>
        <dbReference type="Pfam" id="PF00005"/>
    </source>
</evidence>
<comment type="similarity">
    <text evidence="1">Belongs to the ABC transporter superfamily.</text>
</comment>
<dbReference type="PANTHER" id="PTHR42798:SF7">
    <property type="entry name" value="ALPHA-D-RIBOSE 1-METHYLPHOSPHONATE 5-TRIPHOSPHATE SYNTHASE SUBUNIT PHNL"/>
    <property type="match status" value="1"/>
</dbReference>
<comment type="caution">
    <text evidence="3">The sequence shown here is derived from an EMBL/GenBank/DDBJ whole genome shotgun (WGS) entry which is preliminary data.</text>
</comment>
<protein>
    <submittedName>
        <fullName evidence="3">ABC transporter ATP-binding protein</fullName>
    </submittedName>
</protein>
<organism evidence="3 4">
    <name type="scientific">Vibrio variabilis</name>
    <dbReference type="NCBI Taxonomy" id="990271"/>
    <lineage>
        <taxon>Bacteria</taxon>
        <taxon>Pseudomonadati</taxon>
        <taxon>Pseudomonadota</taxon>
        <taxon>Gammaproteobacteria</taxon>
        <taxon>Vibrionales</taxon>
        <taxon>Vibrionaceae</taxon>
        <taxon>Vibrio</taxon>
    </lineage>
</organism>
<evidence type="ECO:0000313" key="4">
    <source>
        <dbReference type="Proteomes" id="UP000029223"/>
    </source>
</evidence>
<dbReference type="GO" id="GO:0005524">
    <property type="term" value="F:ATP binding"/>
    <property type="evidence" value="ECO:0007669"/>
    <property type="project" value="UniProtKB-KW"/>
</dbReference>
<dbReference type="EMBL" id="BBMS01000047">
    <property type="protein sequence ID" value="GAL28639.1"/>
    <property type="molecule type" value="Genomic_DNA"/>
</dbReference>
<dbReference type="SUPFAM" id="SSF52540">
    <property type="entry name" value="P-loop containing nucleoside triphosphate hydrolases"/>
    <property type="match status" value="1"/>
</dbReference>
<sequence>MTIAIECKSISHSFPTGADRFQVLNDVSFSINKGEMVAIMGPSGSGKSTLMNIIGCLMTPEAGEVTILDNSIQNMDKNQLAEVRRDHIGFVFQQFNLLARTSAVDNVKMPLMYFDDPIKDASTRAQQCLELVGLGDNLDSHPNQLSGGSSNELRLRARWLINLIYC</sequence>
<name>A0ABQ0JIQ0_9VIBR</name>
<accession>A0ABQ0JIQ0</accession>
<dbReference type="PANTHER" id="PTHR42798">
    <property type="entry name" value="LIPOPROTEIN-RELEASING SYSTEM ATP-BINDING PROTEIN LOLD"/>
    <property type="match status" value="1"/>
</dbReference>
<reference evidence="4" key="1">
    <citation type="submission" date="2014-09" db="EMBL/GenBank/DDBJ databases">
        <title>Vibrio variabilis JCM 19239. (C206) whole genome shotgun sequence.</title>
        <authorList>
            <person name="Sawabe T."/>
            <person name="Meirelles P."/>
            <person name="Nakanishi M."/>
            <person name="Sayaka M."/>
            <person name="Hattori M."/>
            <person name="Ohkuma M."/>
        </authorList>
    </citation>
    <scope>NUCLEOTIDE SEQUENCE [LARGE SCALE GENOMIC DNA]</scope>
    <source>
        <strain evidence="4">JCM 19239</strain>
    </source>
</reference>
<evidence type="ECO:0000313" key="3">
    <source>
        <dbReference type="EMBL" id="GAL28639.1"/>
    </source>
</evidence>
<evidence type="ECO:0000256" key="1">
    <source>
        <dbReference type="ARBA" id="ARBA00005417"/>
    </source>
</evidence>
<reference evidence="4" key="2">
    <citation type="submission" date="2014-09" db="EMBL/GenBank/DDBJ databases">
        <authorList>
            <consortium name="NBRP consortium"/>
            <person name="Sawabe T."/>
            <person name="Meirelles P."/>
            <person name="Nakanishi M."/>
            <person name="Sayaka M."/>
            <person name="Hattori M."/>
            <person name="Ohkuma M."/>
        </authorList>
    </citation>
    <scope>NUCLEOTIDE SEQUENCE [LARGE SCALE GENOMIC DNA]</scope>
    <source>
        <strain evidence="4">JCM 19239</strain>
    </source>
</reference>
<feature type="domain" description="ABC transporter" evidence="2">
    <location>
        <begin position="24"/>
        <end position="155"/>
    </location>
</feature>
<dbReference type="Gene3D" id="3.40.50.300">
    <property type="entry name" value="P-loop containing nucleotide triphosphate hydrolases"/>
    <property type="match status" value="1"/>
</dbReference>
<dbReference type="Proteomes" id="UP000029223">
    <property type="component" value="Unassembled WGS sequence"/>
</dbReference>
<dbReference type="InterPro" id="IPR003439">
    <property type="entry name" value="ABC_transporter-like_ATP-bd"/>
</dbReference>